<dbReference type="Proteomes" id="UP000823618">
    <property type="component" value="Unassembled WGS sequence"/>
</dbReference>
<dbReference type="EMBL" id="JADIML010000048">
    <property type="protein sequence ID" value="MBO8462611.1"/>
    <property type="molecule type" value="Genomic_DNA"/>
</dbReference>
<accession>A0A9D9I033</accession>
<dbReference type="SUPFAM" id="SSF46548">
    <property type="entry name" value="alpha-helical ferredoxin"/>
    <property type="match status" value="1"/>
</dbReference>
<reference evidence="2" key="1">
    <citation type="submission" date="2020-10" db="EMBL/GenBank/DDBJ databases">
        <authorList>
            <person name="Gilroy R."/>
        </authorList>
    </citation>
    <scope>NUCLEOTIDE SEQUENCE</scope>
    <source>
        <strain evidence="2">E3-2379</strain>
    </source>
</reference>
<proteinExistence type="predicted"/>
<dbReference type="InterPro" id="IPR009051">
    <property type="entry name" value="Helical_ferredxn"/>
</dbReference>
<evidence type="ECO:0000313" key="3">
    <source>
        <dbReference type="Proteomes" id="UP000823618"/>
    </source>
</evidence>
<gene>
    <name evidence="2" type="ORF">IAC13_01620</name>
</gene>
<evidence type="ECO:0000259" key="1">
    <source>
        <dbReference type="Pfam" id="PF14691"/>
    </source>
</evidence>
<evidence type="ECO:0000313" key="2">
    <source>
        <dbReference type="EMBL" id="MBO8462611.1"/>
    </source>
</evidence>
<dbReference type="GO" id="GO:0051536">
    <property type="term" value="F:iron-sulfur cluster binding"/>
    <property type="evidence" value="ECO:0007669"/>
    <property type="project" value="InterPro"/>
</dbReference>
<name>A0A9D9I033_9FIRM</name>
<dbReference type="Pfam" id="PF14691">
    <property type="entry name" value="Fer4_20"/>
    <property type="match status" value="1"/>
</dbReference>
<dbReference type="AlphaFoldDB" id="A0A9D9I033"/>
<dbReference type="PANTHER" id="PTHR42783">
    <property type="entry name" value="GLUTAMATE SYNTHASE [NADPH] SMALL CHAIN"/>
    <property type="match status" value="1"/>
</dbReference>
<feature type="non-terminal residue" evidence="2">
    <location>
        <position position="90"/>
    </location>
</feature>
<feature type="domain" description="Dihydroprymidine dehydrogenase" evidence="1">
    <location>
        <begin position="5"/>
        <end position="90"/>
    </location>
</feature>
<reference evidence="2" key="2">
    <citation type="journal article" date="2021" name="PeerJ">
        <title>Extensive microbial diversity within the chicken gut microbiome revealed by metagenomics and culture.</title>
        <authorList>
            <person name="Gilroy R."/>
            <person name="Ravi A."/>
            <person name="Getino M."/>
            <person name="Pursley I."/>
            <person name="Horton D.L."/>
            <person name="Alikhan N.F."/>
            <person name="Baker D."/>
            <person name="Gharbi K."/>
            <person name="Hall N."/>
            <person name="Watson M."/>
            <person name="Adriaenssens E.M."/>
            <person name="Foster-Nyarko E."/>
            <person name="Jarju S."/>
            <person name="Secka A."/>
            <person name="Antonio M."/>
            <person name="Oren A."/>
            <person name="Chaudhuri R.R."/>
            <person name="La Ragione R."/>
            <person name="Hildebrand F."/>
            <person name="Pallen M.J."/>
        </authorList>
    </citation>
    <scope>NUCLEOTIDE SEQUENCE</scope>
    <source>
        <strain evidence="2">E3-2379</strain>
    </source>
</reference>
<dbReference type="InterPro" id="IPR028261">
    <property type="entry name" value="DPD_II"/>
</dbReference>
<comment type="caution">
    <text evidence="2">The sequence shown here is derived from an EMBL/GenBank/DDBJ whole genome shotgun (WGS) entry which is preliminary data.</text>
</comment>
<dbReference type="Gene3D" id="1.10.1060.10">
    <property type="entry name" value="Alpha-helical ferredoxin"/>
    <property type="match status" value="1"/>
</dbReference>
<sequence>MSFHIKDEAERCLNCKKPLCRQGCPIQTPIPTMIGMLKEGKLQEAGEMLFENNPMSLVCSLVCDHEKQCEGNCVLGKKGNSVYVSTIEHY</sequence>
<dbReference type="PANTHER" id="PTHR42783:SF3">
    <property type="entry name" value="GLUTAMATE SYNTHASE [NADPH] SMALL CHAIN-RELATED"/>
    <property type="match status" value="1"/>
</dbReference>
<protein>
    <submittedName>
        <fullName evidence="2">NAD(P)-dependent oxidoreductase</fullName>
    </submittedName>
</protein>
<organism evidence="2 3">
    <name type="scientific">Candidatus Scybalomonas excrementavium</name>
    <dbReference type="NCBI Taxonomy" id="2840943"/>
    <lineage>
        <taxon>Bacteria</taxon>
        <taxon>Bacillati</taxon>
        <taxon>Bacillota</taxon>
        <taxon>Clostridia</taxon>
        <taxon>Lachnospirales</taxon>
        <taxon>Lachnospiraceae</taxon>
        <taxon>Lachnospiraceae incertae sedis</taxon>
        <taxon>Candidatus Scybalomonas</taxon>
    </lineage>
</organism>